<organism evidence="2 3">
    <name type="scientific">Arabidopsis suecica</name>
    <name type="common">Swedish thale-cress</name>
    <name type="synonym">Cardaminopsis suecica</name>
    <dbReference type="NCBI Taxonomy" id="45249"/>
    <lineage>
        <taxon>Eukaryota</taxon>
        <taxon>Viridiplantae</taxon>
        <taxon>Streptophyta</taxon>
        <taxon>Embryophyta</taxon>
        <taxon>Tracheophyta</taxon>
        <taxon>Spermatophyta</taxon>
        <taxon>Magnoliopsida</taxon>
        <taxon>eudicotyledons</taxon>
        <taxon>Gunneridae</taxon>
        <taxon>Pentapetalae</taxon>
        <taxon>rosids</taxon>
        <taxon>malvids</taxon>
        <taxon>Brassicales</taxon>
        <taxon>Brassicaceae</taxon>
        <taxon>Camelineae</taxon>
        <taxon>Arabidopsis</taxon>
    </lineage>
</organism>
<feature type="compositionally biased region" description="Pro residues" evidence="1">
    <location>
        <begin position="18"/>
        <end position="28"/>
    </location>
</feature>
<evidence type="ECO:0000313" key="3">
    <source>
        <dbReference type="Proteomes" id="UP000694251"/>
    </source>
</evidence>
<feature type="compositionally biased region" description="Polar residues" evidence="1">
    <location>
        <begin position="71"/>
        <end position="85"/>
    </location>
</feature>
<comment type="caution">
    <text evidence="2">The sequence shown here is derived from an EMBL/GenBank/DDBJ whole genome shotgun (WGS) entry which is preliminary data.</text>
</comment>
<gene>
    <name evidence="2" type="ORF">ISN44_As13g007020</name>
</gene>
<proteinExistence type="predicted"/>
<feature type="compositionally biased region" description="Pro residues" evidence="1">
    <location>
        <begin position="45"/>
        <end position="58"/>
    </location>
</feature>
<feature type="compositionally biased region" description="Polar residues" evidence="1">
    <location>
        <begin position="1"/>
        <end position="10"/>
    </location>
</feature>
<dbReference type="EMBL" id="JAEFBJ010000013">
    <property type="protein sequence ID" value="KAG7536780.1"/>
    <property type="molecule type" value="Genomic_DNA"/>
</dbReference>
<reference evidence="2 3" key="1">
    <citation type="submission" date="2020-12" db="EMBL/GenBank/DDBJ databases">
        <title>Concerted genomic and epigenomic changes stabilize Arabidopsis allopolyploids.</title>
        <authorList>
            <person name="Chen Z."/>
        </authorList>
    </citation>
    <scope>NUCLEOTIDE SEQUENCE [LARGE SCALE GENOMIC DNA]</scope>
    <source>
        <strain evidence="2">As9502</strain>
        <tissue evidence="2">Leaf</tissue>
    </source>
</reference>
<keyword evidence="3" id="KW-1185">Reference proteome</keyword>
<name>A0A8T1XQD1_ARASU</name>
<sequence>MNSSSINPQFPGQGFPNHPTPFPNPTPGSPQFSGQGFPKLHSPFFPQPLFPYDPPAAPGSPFGNFKHVPSHSASPTVPATSGSNL</sequence>
<feature type="region of interest" description="Disordered" evidence="1">
    <location>
        <begin position="1"/>
        <end position="85"/>
    </location>
</feature>
<dbReference type="Proteomes" id="UP000694251">
    <property type="component" value="Chromosome 13"/>
</dbReference>
<evidence type="ECO:0000313" key="2">
    <source>
        <dbReference type="EMBL" id="KAG7536780.1"/>
    </source>
</evidence>
<evidence type="ECO:0000256" key="1">
    <source>
        <dbReference type="SAM" id="MobiDB-lite"/>
    </source>
</evidence>
<accession>A0A8T1XQD1</accession>
<dbReference type="AlphaFoldDB" id="A0A8T1XQD1"/>
<protein>
    <submittedName>
        <fullName evidence="2">Uncharacterized protein</fullName>
    </submittedName>
</protein>